<evidence type="ECO:0000256" key="1">
    <source>
        <dbReference type="SAM" id="MobiDB-lite"/>
    </source>
</evidence>
<name>A0A6A4HFZ3_9AGAR</name>
<evidence type="ECO:0000313" key="2">
    <source>
        <dbReference type="EMBL" id="KAE9396806.1"/>
    </source>
</evidence>
<dbReference type="EMBL" id="ML769508">
    <property type="protein sequence ID" value="KAE9396806.1"/>
    <property type="molecule type" value="Genomic_DNA"/>
</dbReference>
<sequence>NQLNAFACIDAVFTQKNNKHASRDPLCEHPKTVFIPESEVKLWEDYVAEVRPSQESKDEHSRSARNDHYEGSLRVPNSVIDACKDSFTAADGTRQKASMQFFDSTDLMGMLC</sequence>
<proteinExistence type="predicted"/>
<organism evidence="2 3">
    <name type="scientific">Gymnopus androsaceus JB14</name>
    <dbReference type="NCBI Taxonomy" id="1447944"/>
    <lineage>
        <taxon>Eukaryota</taxon>
        <taxon>Fungi</taxon>
        <taxon>Dikarya</taxon>
        <taxon>Basidiomycota</taxon>
        <taxon>Agaricomycotina</taxon>
        <taxon>Agaricomycetes</taxon>
        <taxon>Agaricomycetidae</taxon>
        <taxon>Agaricales</taxon>
        <taxon>Marasmiineae</taxon>
        <taxon>Omphalotaceae</taxon>
        <taxon>Gymnopus</taxon>
    </lineage>
</organism>
<dbReference type="PANTHER" id="PTHR33096:SF1">
    <property type="entry name" value="CXC1-LIKE CYSTEINE CLUSTER ASSOCIATED WITH KDZ TRANSPOSASES DOMAIN-CONTAINING PROTEIN"/>
    <property type="match status" value="1"/>
</dbReference>
<feature type="compositionally biased region" description="Basic and acidic residues" evidence="1">
    <location>
        <begin position="52"/>
        <end position="71"/>
    </location>
</feature>
<gene>
    <name evidence="2" type="ORF">BT96DRAFT_758037</name>
</gene>
<reference evidence="2" key="1">
    <citation type="journal article" date="2019" name="Environ. Microbiol.">
        <title>Fungal ecological strategies reflected in gene transcription - a case study of two litter decomposers.</title>
        <authorList>
            <person name="Barbi F."/>
            <person name="Kohler A."/>
            <person name="Barry K."/>
            <person name="Baskaran P."/>
            <person name="Daum C."/>
            <person name="Fauchery L."/>
            <person name="Ihrmark K."/>
            <person name="Kuo A."/>
            <person name="LaButti K."/>
            <person name="Lipzen A."/>
            <person name="Morin E."/>
            <person name="Grigoriev I.V."/>
            <person name="Henrissat B."/>
            <person name="Lindahl B."/>
            <person name="Martin F."/>
        </authorList>
    </citation>
    <scope>NUCLEOTIDE SEQUENCE</scope>
    <source>
        <strain evidence="2">JB14</strain>
    </source>
</reference>
<feature type="non-terminal residue" evidence="2">
    <location>
        <position position="1"/>
    </location>
</feature>
<feature type="non-terminal residue" evidence="2">
    <location>
        <position position="112"/>
    </location>
</feature>
<dbReference type="InterPro" id="IPR040521">
    <property type="entry name" value="KDZ"/>
</dbReference>
<dbReference type="Pfam" id="PF18758">
    <property type="entry name" value="KDZ"/>
    <property type="match status" value="1"/>
</dbReference>
<accession>A0A6A4HFZ3</accession>
<dbReference type="Proteomes" id="UP000799118">
    <property type="component" value="Unassembled WGS sequence"/>
</dbReference>
<dbReference type="AlphaFoldDB" id="A0A6A4HFZ3"/>
<protein>
    <submittedName>
        <fullName evidence="2">Uncharacterized protein</fullName>
    </submittedName>
</protein>
<evidence type="ECO:0000313" key="3">
    <source>
        <dbReference type="Proteomes" id="UP000799118"/>
    </source>
</evidence>
<dbReference type="OrthoDB" id="2666777at2759"/>
<keyword evidence="3" id="KW-1185">Reference proteome</keyword>
<feature type="region of interest" description="Disordered" evidence="1">
    <location>
        <begin position="51"/>
        <end position="71"/>
    </location>
</feature>
<dbReference type="PANTHER" id="PTHR33096">
    <property type="entry name" value="CXC2 DOMAIN-CONTAINING PROTEIN"/>
    <property type="match status" value="1"/>
</dbReference>